<evidence type="ECO:0000256" key="4">
    <source>
        <dbReference type="ARBA" id="ARBA00023015"/>
    </source>
</evidence>
<dbReference type="InterPro" id="IPR001628">
    <property type="entry name" value="Znf_hrmn_rcpt"/>
</dbReference>
<dbReference type="KEGG" id="hazt:108680952"/>
<evidence type="ECO:0000256" key="6">
    <source>
        <dbReference type="ARBA" id="ARBA00023163"/>
    </source>
</evidence>
<keyword evidence="6" id="KW-0804">Transcription</keyword>
<dbReference type="SUPFAM" id="SSF57716">
    <property type="entry name" value="Glucocorticoid receptor-like (DNA-binding domain)"/>
    <property type="match status" value="1"/>
</dbReference>
<reference evidence="12" key="1">
    <citation type="submission" date="2025-08" db="UniProtKB">
        <authorList>
            <consortium name="RefSeq"/>
        </authorList>
    </citation>
    <scope>IDENTIFICATION</scope>
    <source>
        <tissue evidence="12">Whole organism</tissue>
    </source>
</reference>
<dbReference type="PROSITE" id="PS51030">
    <property type="entry name" value="NUCLEAR_REC_DBD_2"/>
    <property type="match status" value="1"/>
</dbReference>
<dbReference type="GO" id="GO:0003700">
    <property type="term" value="F:DNA-binding transcription factor activity"/>
    <property type="evidence" value="ECO:0007669"/>
    <property type="project" value="InterPro"/>
</dbReference>
<dbReference type="Gene3D" id="3.30.50.10">
    <property type="entry name" value="Erythroid Transcription Factor GATA-1, subunit A"/>
    <property type="match status" value="1"/>
</dbReference>
<keyword evidence="2" id="KW-0863">Zinc-finger</keyword>
<evidence type="ECO:0000259" key="10">
    <source>
        <dbReference type="PROSITE" id="PS51030"/>
    </source>
</evidence>
<evidence type="ECO:0000256" key="3">
    <source>
        <dbReference type="ARBA" id="ARBA00022833"/>
    </source>
</evidence>
<feature type="compositionally biased region" description="Basic and acidic residues" evidence="9">
    <location>
        <begin position="104"/>
        <end position="121"/>
    </location>
</feature>
<dbReference type="InterPro" id="IPR013088">
    <property type="entry name" value="Znf_NHR/GATA"/>
</dbReference>
<evidence type="ECO:0000313" key="11">
    <source>
        <dbReference type="Proteomes" id="UP000694843"/>
    </source>
</evidence>
<keyword evidence="8" id="KW-0539">Nucleus</keyword>
<keyword evidence="3" id="KW-0862">Zinc</keyword>
<evidence type="ECO:0000256" key="9">
    <source>
        <dbReference type="SAM" id="MobiDB-lite"/>
    </source>
</evidence>
<organism evidence="11 12">
    <name type="scientific">Hyalella azteca</name>
    <name type="common">Amphipod</name>
    <dbReference type="NCBI Taxonomy" id="294128"/>
    <lineage>
        <taxon>Eukaryota</taxon>
        <taxon>Metazoa</taxon>
        <taxon>Ecdysozoa</taxon>
        <taxon>Arthropoda</taxon>
        <taxon>Crustacea</taxon>
        <taxon>Multicrustacea</taxon>
        <taxon>Malacostraca</taxon>
        <taxon>Eumalacostraca</taxon>
        <taxon>Peracarida</taxon>
        <taxon>Amphipoda</taxon>
        <taxon>Senticaudata</taxon>
        <taxon>Talitrida</taxon>
        <taxon>Talitroidea</taxon>
        <taxon>Hyalellidae</taxon>
        <taxon>Hyalella</taxon>
    </lineage>
</organism>
<name>A0A979FLW5_HYAAZ</name>
<evidence type="ECO:0000256" key="2">
    <source>
        <dbReference type="ARBA" id="ARBA00022771"/>
    </source>
</evidence>
<evidence type="ECO:0000256" key="7">
    <source>
        <dbReference type="ARBA" id="ARBA00023170"/>
    </source>
</evidence>
<feature type="region of interest" description="Disordered" evidence="9">
    <location>
        <begin position="104"/>
        <end position="154"/>
    </location>
</feature>
<dbReference type="GO" id="GO:0008270">
    <property type="term" value="F:zinc ion binding"/>
    <property type="evidence" value="ECO:0007669"/>
    <property type="project" value="UniProtKB-KW"/>
</dbReference>
<gene>
    <name evidence="12" type="primary">LOC108680952</name>
</gene>
<keyword evidence="4" id="KW-0805">Transcription regulation</keyword>
<feature type="compositionally biased region" description="Low complexity" evidence="9">
    <location>
        <begin position="126"/>
        <end position="140"/>
    </location>
</feature>
<evidence type="ECO:0000256" key="8">
    <source>
        <dbReference type="ARBA" id="ARBA00023242"/>
    </source>
</evidence>
<evidence type="ECO:0000256" key="1">
    <source>
        <dbReference type="ARBA" id="ARBA00022723"/>
    </source>
</evidence>
<protein>
    <submittedName>
        <fullName evidence="12">Protein embryonic gonad-like</fullName>
    </submittedName>
</protein>
<dbReference type="Proteomes" id="UP000694843">
    <property type="component" value="Unplaced"/>
</dbReference>
<dbReference type="GeneID" id="108680952"/>
<dbReference type="SMART" id="SM00399">
    <property type="entry name" value="ZnF_C4"/>
    <property type="match status" value="1"/>
</dbReference>
<dbReference type="GO" id="GO:0043565">
    <property type="term" value="F:sequence-specific DNA binding"/>
    <property type="evidence" value="ECO:0007669"/>
    <property type="project" value="InterPro"/>
</dbReference>
<keyword evidence="1" id="KW-0479">Metal-binding</keyword>
<accession>A0A979FLW5</accession>
<dbReference type="PRINTS" id="PR00047">
    <property type="entry name" value="STROIDFINGER"/>
</dbReference>
<dbReference type="PROSITE" id="PS00031">
    <property type="entry name" value="NUCLEAR_REC_DBD_1"/>
    <property type="match status" value="1"/>
</dbReference>
<evidence type="ECO:0000256" key="5">
    <source>
        <dbReference type="ARBA" id="ARBA00023125"/>
    </source>
</evidence>
<dbReference type="Pfam" id="PF00105">
    <property type="entry name" value="zf-C4"/>
    <property type="match status" value="1"/>
</dbReference>
<keyword evidence="5" id="KW-0238">DNA-binding</keyword>
<dbReference type="AlphaFoldDB" id="A0A979FLW5"/>
<proteinExistence type="predicted"/>
<feature type="domain" description="Nuclear receptor" evidence="10">
    <location>
        <begin position="10"/>
        <end position="87"/>
    </location>
</feature>
<keyword evidence="7" id="KW-0675">Receptor</keyword>
<sequence>MSSQDDLKTWQRCRVCGEAAAGFHFGAFTCEGCKSFFGRTHVNGAASLGECRNGGRCVVTRKTRTACKTCRLRRCLQAGMSRSSSRYGRRSNWFKIHYLQQGQEKDPRVQEVDHKRHDEASRVLATSSDSTTTTGTCGTDANKCRSNSNDKARE</sequence>
<evidence type="ECO:0000313" key="12">
    <source>
        <dbReference type="RefSeq" id="XP_047737214.1"/>
    </source>
</evidence>
<dbReference type="InterPro" id="IPR050200">
    <property type="entry name" value="Nuclear_hormone_rcpt_NR3"/>
</dbReference>
<dbReference type="PANTHER" id="PTHR48092">
    <property type="entry name" value="KNIRPS-RELATED PROTEIN-RELATED"/>
    <property type="match status" value="1"/>
</dbReference>
<keyword evidence="11" id="KW-1185">Reference proteome</keyword>
<dbReference type="RefSeq" id="XP_047737214.1">
    <property type="nucleotide sequence ID" value="XM_047881258.1"/>
</dbReference>